<accession>A0A6I4UIU6</accession>
<dbReference type="Pfam" id="PF00848">
    <property type="entry name" value="Ring_hydroxyl_A"/>
    <property type="match status" value="1"/>
</dbReference>
<dbReference type="GO" id="GO:0016491">
    <property type="term" value="F:oxidoreductase activity"/>
    <property type="evidence" value="ECO:0007669"/>
    <property type="project" value="UniProtKB-KW"/>
</dbReference>
<comment type="cofactor">
    <cofactor evidence="1">
        <name>Fe cation</name>
        <dbReference type="ChEBI" id="CHEBI:24875"/>
    </cofactor>
</comment>
<feature type="domain" description="Rieske" evidence="7">
    <location>
        <begin position="68"/>
        <end position="177"/>
    </location>
</feature>
<sequence>MCDYRQFRRLLRHHILGPEQRESRMATTVSHTFAPDLSPIAIRNFSKERYVSPEWLERERTDLWATSWLVAGVACDVREAGQFITFDIGAESIIIARGADRLLRAMHNTCTHRGTKLVTEPMGSLRKFVCPYHAWVYGLDGSLESVPGAARFSNGVPREKLGLRPVEVEEALGLIFVRLTPGALSLADFLAPLHEAIGTYRLDLMDVTNDQTVSHLCNWKAIIDNFAELYHVPFLHPIHRRMFDCATAPIALFDHGHTAVYVEGGVTDSGFPTPEVPSDMQAMQLEAFGLDPADYRGLVGAIRPALQRAKRALAGEQGLAYDSFTDAQLTDVWQFNLFPNVILSVTPESAWLMRSRPDVTDPGRSILDMITLVRFHGEESPEAAGSDEADGARIGTHFRLNGPRPADYIRPPRDAFTHEDIIAGRKTMTVTIDEDISLLGRVQQGMASRGFDSVWLSDEECRVQHFHDALDASLGA</sequence>
<dbReference type="Gene3D" id="2.102.10.10">
    <property type="entry name" value="Rieske [2Fe-2S] iron-sulphur domain"/>
    <property type="match status" value="1"/>
</dbReference>
<dbReference type="SUPFAM" id="SSF55961">
    <property type="entry name" value="Bet v1-like"/>
    <property type="match status" value="1"/>
</dbReference>
<protein>
    <submittedName>
        <fullName evidence="8">Rieske 2Fe-2S domain-containing protein</fullName>
    </submittedName>
</protein>
<dbReference type="GO" id="GO:0051537">
    <property type="term" value="F:2 iron, 2 sulfur cluster binding"/>
    <property type="evidence" value="ECO:0007669"/>
    <property type="project" value="UniProtKB-KW"/>
</dbReference>
<proteinExistence type="predicted"/>
<dbReference type="PANTHER" id="PTHR43756">
    <property type="entry name" value="CHOLINE MONOOXYGENASE, CHLOROPLASTIC"/>
    <property type="match status" value="1"/>
</dbReference>
<keyword evidence="6" id="KW-0411">Iron-sulfur</keyword>
<dbReference type="PRINTS" id="PR00090">
    <property type="entry name" value="RNGDIOXGNASE"/>
</dbReference>
<evidence type="ECO:0000313" key="9">
    <source>
        <dbReference type="Proteomes" id="UP000430021"/>
    </source>
</evidence>
<dbReference type="InterPro" id="IPR001663">
    <property type="entry name" value="Rng_hydr_dOase-A"/>
</dbReference>
<keyword evidence="3" id="KW-0479">Metal-binding</keyword>
<dbReference type="AlphaFoldDB" id="A0A6I4UIU6"/>
<evidence type="ECO:0000256" key="1">
    <source>
        <dbReference type="ARBA" id="ARBA00001962"/>
    </source>
</evidence>
<dbReference type="EMBL" id="WTYB01000002">
    <property type="protein sequence ID" value="MXP38812.1"/>
    <property type="molecule type" value="Genomic_DNA"/>
</dbReference>
<comment type="caution">
    <text evidence="8">The sequence shown here is derived from an EMBL/GenBank/DDBJ whole genome shotgun (WGS) entry which is preliminary data.</text>
</comment>
<dbReference type="PROSITE" id="PS51296">
    <property type="entry name" value="RIESKE"/>
    <property type="match status" value="1"/>
</dbReference>
<name>A0A6I4UIU6_9SPHN</name>
<evidence type="ECO:0000256" key="4">
    <source>
        <dbReference type="ARBA" id="ARBA00023002"/>
    </source>
</evidence>
<keyword evidence="5" id="KW-0408">Iron</keyword>
<gene>
    <name evidence="8" type="ORF">GRI59_09355</name>
</gene>
<dbReference type="Pfam" id="PF00355">
    <property type="entry name" value="Rieske"/>
    <property type="match status" value="1"/>
</dbReference>
<evidence type="ECO:0000256" key="2">
    <source>
        <dbReference type="ARBA" id="ARBA00022714"/>
    </source>
</evidence>
<dbReference type="InterPro" id="IPR017941">
    <property type="entry name" value="Rieske_2Fe-2S"/>
</dbReference>
<evidence type="ECO:0000256" key="6">
    <source>
        <dbReference type="ARBA" id="ARBA00023014"/>
    </source>
</evidence>
<evidence type="ECO:0000259" key="7">
    <source>
        <dbReference type="PROSITE" id="PS51296"/>
    </source>
</evidence>
<dbReference type="Proteomes" id="UP000430021">
    <property type="component" value="Unassembled WGS sequence"/>
</dbReference>
<dbReference type="InterPro" id="IPR015879">
    <property type="entry name" value="Ring_hydroxy_dOase_asu_C_dom"/>
</dbReference>
<dbReference type="SUPFAM" id="SSF50022">
    <property type="entry name" value="ISP domain"/>
    <property type="match status" value="1"/>
</dbReference>
<evidence type="ECO:0000256" key="5">
    <source>
        <dbReference type="ARBA" id="ARBA00023004"/>
    </source>
</evidence>
<reference evidence="8 9" key="1">
    <citation type="submission" date="2019-12" db="EMBL/GenBank/DDBJ databases">
        <title>Genomic-based taxomic classification of the family Erythrobacteraceae.</title>
        <authorList>
            <person name="Xu L."/>
        </authorList>
    </citation>
    <scope>NUCLEOTIDE SEQUENCE [LARGE SCALE GENOMIC DNA]</scope>
    <source>
        <strain evidence="8 9">JCM 10282</strain>
    </source>
</reference>
<keyword evidence="2" id="KW-0001">2Fe-2S</keyword>
<dbReference type="CDD" id="cd03469">
    <property type="entry name" value="Rieske_RO_Alpha_N"/>
    <property type="match status" value="1"/>
</dbReference>
<dbReference type="PANTHER" id="PTHR43756:SF5">
    <property type="entry name" value="CHOLINE MONOOXYGENASE, CHLOROPLASTIC"/>
    <property type="match status" value="1"/>
</dbReference>
<dbReference type="GO" id="GO:0005506">
    <property type="term" value="F:iron ion binding"/>
    <property type="evidence" value="ECO:0007669"/>
    <property type="project" value="InterPro"/>
</dbReference>
<evidence type="ECO:0000256" key="3">
    <source>
        <dbReference type="ARBA" id="ARBA00022723"/>
    </source>
</evidence>
<evidence type="ECO:0000313" key="8">
    <source>
        <dbReference type="EMBL" id="MXP38812.1"/>
    </source>
</evidence>
<dbReference type="Gene3D" id="3.90.380.10">
    <property type="entry name" value="Naphthalene 1,2-dioxygenase Alpha Subunit, Chain A, domain 1"/>
    <property type="match status" value="1"/>
</dbReference>
<organism evidence="8 9">
    <name type="scientific">Erythrobacter ramosus</name>
    <dbReference type="NCBI Taxonomy" id="35811"/>
    <lineage>
        <taxon>Bacteria</taxon>
        <taxon>Pseudomonadati</taxon>
        <taxon>Pseudomonadota</taxon>
        <taxon>Alphaproteobacteria</taxon>
        <taxon>Sphingomonadales</taxon>
        <taxon>Erythrobacteraceae</taxon>
        <taxon>Erythrobacter/Porphyrobacter group</taxon>
        <taxon>Erythrobacter</taxon>
    </lineage>
</organism>
<keyword evidence="4" id="KW-0560">Oxidoreductase</keyword>
<dbReference type="InterPro" id="IPR036922">
    <property type="entry name" value="Rieske_2Fe-2S_sf"/>
</dbReference>